<comment type="similarity">
    <text evidence="1">Belongs to the aspartyl/asparaginyl beta-hydroxylase family.</text>
</comment>
<dbReference type="EMBL" id="JAGSPA010000002">
    <property type="protein sequence ID" value="MBV7256207.1"/>
    <property type="molecule type" value="Genomic_DNA"/>
</dbReference>
<sequence length="327" mass="36960">MPLDEEAAVDQLIANDPGNVAALIKKGDLRTSAGDEKIANSFYRKALKVASGGPVSSELKSELLRVQAACRRSSGRFEEYLADSLRQAGFGDGQRPPRFQESIEILLGQRPAVSSLQNPRTYFYPGLPQRRYYERHEFPWAAELEQKADIIRDELLPSVKDERLFRPYLYSDPSRPPKHGMVDNPDWSSLTLWETGVPVPETISQFPKTIEVVQKADLLRMPKRAPQIMFSKLAAGARIEPHVGLLNCRLVCHLPLIVPDGCMFRVGGEDRQWREGQLLVFDDSIVHEASNNSHQDRIVLIFEIWRPELDADERAAVTALFHAVDTY</sequence>
<evidence type="ECO:0000256" key="1">
    <source>
        <dbReference type="ARBA" id="ARBA00007730"/>
    </source>
</evidence>
<dbReference type="RefSeq" id="WP_218444770.1">
    <property type="nucleotide sequence ID" value="NZ_JAGSPA010000002.1"/>
</dbReference>
<dbReference type="Pfam" id="PF05118">
    <property type="entry name" value="Asp_Arg_Hydrox"/>
    <property type="match status" value="1"/>
</dbReference>
<evidence type="ECO:0000313" key="4">
    <source>
        <dbReference type="EMBL" id="MBV7256207.1"/>
    </source>
</evidence>
<accession>A0ABS6SCQ7</accession>
<dbReference type="PANTHER" id="PTHR46332:SF5">
    <property type="entry name" value="ASPARTATE BETA-HYDROXYLASE DOMAIN CONTAINING 2"/>
    <property type="match status" value="1"/>
</dbReference>
<evidence type="ECO:0000256" key="2">
    <source>
        <dbReference type="ARBA" id="ARBA00023002"/>
    </source>
</evidence>
<gene>
    <name evidence="4" type="ORF">KCG44_05350</name>
</gene>
<dbReference type="Proteomes" id="UP000722336">
    <property type="component" value="Unassembled WGS sequence"/>
</dbReference>
<dbReference type="InterPro" id="IPR051821">
    <property type="entry name" value="Asp/Asn_beta-hydroxylase"/>
</dbReference>
<feature type="domain" description="Aspartyl/asparaginy/proline hydroxylase" evidence="3">
    <location>
        <begin position="146"/>
        <end position="307"/>
    </location>
</feature>
<dbReference type="InterPro" id="IPR007803">
    <property type="entry name" value="Asp/Arg/Pro-Hydrxlase"/>
</dbReference>
<protein>
    <submittedName>
        <fullName evidence="4">Aspartyl/asparaginyl beta-hydroxylase domain-containing protein</fullName>
    </submittedName>
</protein>
<evidence type="ECO:0000313" key="5">
    <source>
        <dbReference type="Proteomes" id="UP000722336"/>
    </source>
</evidence>
<proteinExistence type="inferred from homology"/>
<keyword evidence="5" id="KW-1185">Reference proteome</keyword>
<keyword evidence="2" id="KW-0560">Oxidoreductase</keyword>
<organism evidence="4 5">
    <name type="scientific">Pacificimonas pallii</name>
    <dbReference type="NCBI Taxonomy" id="2827236"/>
    <lineage>
        <taxon>Bacteria</taxon>
        <taxon>Pseudomonadati</taxon>
        <taxon>Pseudomonadota</taxon>
        <taxon>Alphaproteobacteria</taxon>
        <taxon>Sphingomonadales</taxon>
        <taxon>Sphingosinicellaceae</taxon>
        <taxon>Pacificimonas</taxon>
    </lineage>
</organism>
<dbReference type="PANTHER" id="PTHR46332">
    <property type="entry name" value="ASPARTATE BETA-HYDROXYLASE DOMAIN-CONTAINING PROTEIN 2"/>
    <property type="match status" value="1"/>
</dbReference>
<reference evidence="4 5" key="1">
    <citation type="submission" date="2021-04" db="EMBL/GenBank/DDBJ databases">
        <authorList>
            <person name="Pira H."/>
            <person name="Risdian C."/>
            <person name="Wink J."/>
        </authorList>
    </citation>
    <scope>NUCLEOTIDE SEQUENCE [LARGE SCALE GENOMIC DNA]</scope>
    <source>
        <strain evidence="4 5">WHA3</strain>
    </source>
</reference>
<evidence type="ECO:0000259" key="3">
    <source>
        <dbReference type="Pfam" id="PF05118"/>
    </source>
</evidence>
<name>A0ABS6SCQ7_9SPHN</name>
<comment type="caution">
    <text evidence="4">The sequence shown here is derived from an EMBL/GenBank/DDBJ whole genome shotgun (WGS) entry which is preliminary data.</text>
</comment>